<dbReference type="GO" id="GO:0031177">
    <property type="term" value="F:phosphopantetheine binding"/>
    <property type="evidence" value="ECO:0007669"/>
    <property type="project" value="InterPro"/>
</dbReference>
<dbReference type="PANTHER" id="PTHR43775:SF29">
    <property type="entry name" value="ASPERFURANONE POLYKETIDE SYNTHASE AFOG-RELATED"/>
    <property type="match status" value="1"/>
</dbReference>
<dbReference type="InterPro" id="IPR013154">
    <property type="entry name" value="ADH-like_N"/>
</dbReference>
<dbReference type="SMART" id="SM00829">
    <property type="entry name" value="PKS_ER"/>
    <property type="match status" value="1"/>
</dbReference>
<accession>A0A132B6C4</accession>
<dbReference type="SUPFAM" id="SSF52151">
    <property type="entry name" value="FabD/lysophospholipase-like"/>
    <property type="match status" value="1"/>
</dbReference>
<dbReference type="Pfam" id="PF02801">
    <property type="entry name" value="Ketoacyl-synt_C"/>
    <property type="match status" value="1"/>
</dbReference>
<dbReference type="PROSITE" id="PS50075">
    <property type="entry name" value="CARRIER"/>
    <property type="match status" value="1"/>
</dbReference>
<evidence type="ECO:0000259" key="9">
    <source>
        <dbReference type="PROSITE" id="PS50075"/>
    </source>
</evidence>
<dbReference type="InterPro" id="IPR036736">
    <property type="entry name" value="ACP-like_sf"/>
</dbReference>
<dbReference type="InterPro" id="IPR020841">
    <property type="entry name" value="PKS_Beta-ketoAc_synthase_dom"/>
</dbReference>
<dbReference type="Gene3D" id="3.40.47.10">
    <property type="match status" value="1"/>
</dbReference>
<keyword evidence="1" id="KW-0596">Phosphopantetheine</keyword>
<dbReference type="Gene3D" id="3.10.129.110">
    <property type="entry name" value="Polyketide synthase dehydratase"/>
    <property type="match status" value="1"/>
</dbReference>
<dbReference type="Gene3D" id="3.90.180.10">
    <property type="entry name" value="Medium-chain alcohol dehydrogenases, catalytic domain"/>
    <property type="match status" value="1"/>
</dbReference>
<dbReference type="OrthoDB" id="329835at2759"/>
<dbReference type="SMART" id="SM00826">
    <property type="entry name" value="PKS_DH"/>
    <property type="match status" value="1"/>
</dbReference>
<evidence type="ECO:0000256" key="1">
    <source>
        <dbReference type="ARBA" id="ARBA00022450"/>
    </source>
</evidence>
<dbReference type="Pfam" id="PF08659">
    <property type="entry name" value="KR"/>
    <property type="match status" value="1"/>
</dbReference>
<dbReference type="InterPro" id="IPR016039">
    <property type="entry name" value="Thiolase-like"/>
</dbReference>
<keyword evidence="5" id="KW-0560">Oxidoreductase</keyword>
<evidence type="ECO:0000313" key="12">
    <source>
        <dbReference type="EMBL" id="KUJ07891.1"/>
    </source>
</evidence>
<dbReference type="InterPro" id="IPR013968">
    <property type="entry name" value="PKS_KR"/>
</dbReference>
<protein>
    <submittedName>
        <fullName evidence="12">Reducing type I polyketide synthase</fullName>
    </submittedName>
</protein>
<dbReference type="InterPro" id="IPR032821">
    <property type="entry name" value="PKS_assoc"/>
</dbReference>
<dbReference type="Pfam" id="PF23114">
    <property type="entry name" value="NAD-bd_HRPKS_sdrA"/>
    <property type="match status" value="1"/>
</dbReference>
<dbReference type="InterPro" id="IPR049551">
    <property type="entry name" value="PKS_DH_C"/>
</dbReference>
<dbReference type="InterPro" id="IPR014043">
    <property type="entry name" value="Acyl_transferase_dom"/>
</dbReference>
<dbReference type="GO" id="GO:1901336">
    <property type="term" value="P:lactone biosynthetic process"/>
    <property type="evidence" value="ECO:0007669"/>
    <property type="project" value="UniProtKB-ARBA"/>
</dbReference>
<dbReference type="Pfam" id="PF00698">
    <property type="entry name" value="Acyl_transf_1"/>
    <property type="match status" value="1"/>
</dbReference>
<dbReference type="Gene3D" id="3.40.50.150">
    <property type="entry name" value="Vaccinia Virus protein VP39"/>
    <property type="match status" value="1"/>
</dbReference>
<evidence type="ECO:0000313" key="13">
    <source>
        <dbReference type="Proteomes" id="UP000070700"/>
    </source>
</evidence>
<dbReference type="SUPFAM" id="SSF47336">
    <property type="entry name" value="ACP-like"/>
    <property type="match status" value="1"/>
</dbReference>
<dbReference type="Pfam" id="PF08242">
    <property type="entry name" value="Methyltransf_12"/>
    <property type="match status" value="1"/>
</dbReference>
<feature type="domain" description="Ketosynthase family 3 (KS3)" evidence="10">
    <location>
        <begin position="37"/>
        <end position="463"/>
    </location>
</feature>
<dbReference type="GO" id="GO:0004312">
    <property type="term" value="F:fatty acid synthase activity"/>
    <property type="evidence" value="ECO:0007669"/>
    <property type="project" value="TreeGrafter"/>
</dbReference>
<keyword evidence="13" id="KW-1185">Reference proteome</keyword>
<feature type="region of interest" description="N-terminal hotdog fold" evidence="8">
    <location>
        <begin position="1047"/>
        <end position="1177"/>
    </location>
</feature>
<dbReference type="SUPFAM" id="SSF50129">
    <property type="entry name" value="GroES-like"/>
    <property type="match status" value="1"/>
</dbReference>
<dbReference type="InterPro" id="IPR016036">
    <property type="entry name" value="Malonyl_transacylase_ACP-bd"/>
</dbReference>
<dbReference type="InterPro" id="IPR042104">
    <property type="entry name" value="PKS_dehydratase_sf"/>
</dbReference>
<dbReference type="InterPro" id="IPR050091">
    <property type="entry name" value="PKS_NRPS_Biosynth_Enz"/>
</dbReference>
<dbReference type="GO" id="GO:0006633">
    <property type="term" value="P:fatty acid biosynthetic process"/>
    <property type="evidence" value="ECO:0007669"/>
    <property type="project" value="TreeGrafter"/>
</dbReference>
<dbReference type="InterPro" id="IPR016035">
    <property type="entry name" value="Acyl_Trfase/lysoPLipase"/>
</dbReference>
<dbReference type="PROSITE" id="PS00012">
    <property type="entry name" value="PHOSPHOPANTETHEINE"/>
    <property type="match status" value="1"/>
</dbReference>
<evidence type="ECO:0000259" key="11">
    <source>
        <dbReference type="PROSITE" id="PS52019"/>
    </source>
</evidence>
<dbReference type="PROSITE" id="PS52004">
    <property type="entry name" value="KS3_2"/>
    <property type="match status" value="1"/>
</dbReference>
<evidence type="ECO:0000256" key="4">
    <source>
        <dbReference type="ARBA" id="ARBA00022857"/>
    </source>
</evidence>
<dbReference type="InterPro" id="IPR020843">
    <property type="entry name" value="ER"/>
</dbReference>
<keyword evidence="6" id="KW-0511">Multifunctional enzyme</keyword>
<dbReference type="Pfam" id="PF00109">
    <property type="entry name" value="ketoacyl-synt"/>
    <property type="match status" value="1"/>
</dbReference>
<dbReference type="InterPro" id="IPR006162">
    <property type="entry name" value="Ppantetheine_attach_site"/>
</dbReference>
<dbReference type="Gene3D" id="3.40.50.720">
    <property type="entry name" value="NAD(P)-binding Rossmann-like Domain"/>
    <property type="match status" value="1"/>
</dbReference>
<dbReference type="Gene3D" id="3.40.366.10">
    <property type="entry name" value="Malonyl-Coenzyme A Acyl Carrier Protein, domain 2"/>
    <property type="match status" value="1"/>
</dbReference>
<reference evidence="12 13" key="1">
    <citation type="submission" date="2015-10" db="EMBL/GenBank/DDBJ databases">
        <title>Full genome of DAOMC 229536 Phialocephala scopiformis, a fungal endophyte of spruce producing the potent anti-insectan compound rugulosin.</title>
        <authorList>
            <consortium name="DOE Joint Genome Institute"/>
            <person name="Walker A.K."/>
            <person name="Frasz S.L."/>
            <person name="Seifert K.A."/>
            <person name="Miller J.D."/>
            <person name="Mondo S.J."/>
            <person name="Labutti K."/>
            <person name="Lipzen A."/>
            <person name="Dockter R."/>
            <person name="Kennedy M."/>
            <person name="Grigoriev I.V."/>
            <person name="Spatafora J.W."/>
        </authorList>
    </citation>
    <scope>NUCLEOTIDE SEQUENCE [LARGE SCALE GENOMIC DNA]</scope>
    <source>
        <strain evidence="12 13">CBS 120377</strain>
    </source>
</reference>
<dbReference type="InterPro" id="IPR013217">
    <property type="entry name" value="Methyltransf_12"/>
</dbReference>
<gene>
    <name evidence="12" type="ORF">LY89DRAFT_354188</name>
</gene>
<dbReference type="InterPro" id="IPR057326">
    <property type="entry name" value="KR_dom"/>
</dbReference>
<dbReference type="InterPro" id="IPR020807">
    <property type="entry name" value="PKS_DH"/>
</dbReference>
<dbReference type="CDD" id="cd05195">
    <property type="entry name" value="enoyl_red"/>
    <property type="match status" value="1"/>
</dbReference>
<keyword evidence="4" id="KW-0521">NADP</keyword>
<dbReference type="InParanoid" id="A0A132B6C4"/>
<dbReference type="PANTHER" id="PTHR43775">
    <property type="entry name" value="FATTY ACID SYNTHASE"/>
    <property type="match status" value="1"/>
</dbReference>
<dbReference type="SUPFAM" id="SSF51735">
    <property type="entry name" value="NAD(P)-binding Rossmann-fold domains"/>
    <property type="match status" value="2"/>
</dbReference>
<keyword evidence="7" id="KW-0012">Acyltransferase</keyword>
<dbReference type="CDD" id="cd00833">
    <property type="entry name" value="PKS"/>
    <property type="match status" value="1"/>
</dbReference>
<feature type="active site" description="Proton acceptor; for dehydratase activity" evidence="8">
    <location>
        <position position="1079"/>
    </location>
</feature>
<dbReference type="Pfam" id="PF21089">
    <property type="entry name" value="PKS_DH_N"/>
    <property type="match status" value="1"/>
</dbReference>
<dbReference type="PROSITE" id="PS52019">
    <property type="entry name" value="PKS_MFAS_DH"/>
    <property type="match status" value="1"/>
</dbReference>
<dbReference type="InterPro" id="IPR049900">
    <property type="entry name" value="PKS_mFAS_DH"/>
</dbReference>
<evidence type="ECO:0000256" key="2">
    <source>
        <dbReference type="ARBA" id="ARBA00022553"/>
    </source>
</evidence>
<dbReference type="SUPFAM" id="SSF53335">
    <property type="entry name" value="S-adenosyl-L-methionine-dependent methyltransferases"/>
    <property type="match status" value="1"/>
</dbReference>
<keyword evidence="3" id="KW-0808">Transferase</keyword>
<dbReference type="InterPro" id="IPR056501">
    <property type="entry name" value="NAD-bd_HRPKS_sdrA"/>
</dbReference>
<dbReference type="InterPro" id="IPR029063">
    <property type="entry name" value="SAM-dependent_MTases_sf"/>
</dbReference>
<dbReference type="Gene3D" id="1.10.1200.10">
    <property type="entry name" value="ACP-like"/>
    <property type="match status" value="1"/>
</dbReference>
<dbReference type="EMBL" id="KQ947438">
    <property type="protein sequence ID" value="KUJ07891.1"/>
    <property type="molecule type" value="Genomic_DNA"/>
</dbReference>
<keyword evidence="2" id="KW-0597">Phosphoprotein</keyword>
<dbReference type="SMART" id="SM00822">
    <property type="entry name" value="PKS_KR"/>
    <property type="match status" value="1"/>
</dbReference>
<feature type="region of interest" description="C-terminal hotdog fold" evidence="8">
    <location>
        <begin position="1206"/>
        <end position="1360"/>
    </location>
</feature>
<dbReference type="RefSeq" id="XP_018062246.1">
    <property type="nucleotide sequence ID" value="XM_018206953.1"/>
</dbReference>
<dbReference type="CDD" id="cd05274">
    <property type="entry name" value="KR_FAS_SDR_x"/>
    <property type="match status" value="1"/>
</dbReference>
<dbReference type="Pfam" id="PF13602">
    <property type="entry name" value="ADH_zinc_N_2"/>
    <property type="match status" value="1"/>
</dbReference>
<dbReference type="Pfam" id="PF14765">
    <property type="entry name" value="PS-DH"/>
    <property type="match status" value="1"/>
</dbReference>
<dbReference type="InterPro" id="IPR011032">
    <property type="entry name" value="GroES-like_sf"/>
</dbReference>
<dbReference type="InterPro" id="IPR014030">
    <property type="entry name" value="Ketoacyl_synth_N"/>
</dbReference>
<dbReference type="Pfam" id="PF08240">
    <property type="entry name" value="ADH_N"/>
    <property type="match status" value="1"/>
</dbReference>
<dbReference type="FunFam" id="3.40.50.720:FF:000209">
    <property type="entry name" value="Polyketide synthase Pks12"/>
    <property type="match status" value="1"/>
</dbReference>
<dbReference type="STRING" id="149040.A0A132B6C4"/>
<dbReference type="InterPro" id="IPR049552">
    <property type="entry name" value="PKS_DH_N"/>
</dbReference>
<dbReference type="InterPro" id="IPR014031">
    <property type="entry name" value="Ketoacyl_synth_C"/>
</dbReference>
<dbReference type="Pfam" id="PF16197">
    <property type="entry name" value="KAsynt_C_assoc"/>
    <property type="match status" value="1"/>
</dbReference>
<name>A0A132B6C4_MOLSC</name>
<feature type="domain" description="PKS/mFAS DH" evidence="11">
    <location>
        <begin position="1047"/>
        <end position="1360"/>
    </location>
</feature>
<dbReference type="SUPFAM" id="SSF53901">
    <property type="entry name" value="Thiolase-like"/>
    <property type="match status" value="1"/>
</dbReference>
<evidence type="ECO:0000256" key="5">
    <source>
        <dbReference type="ARBA" id="ARBA00023002"/>
    </source>
</evidence>
<proteinExistence type="predicted"/>
<evidence type="ECO:0000256" key="3">
    <source>
        <dbReference type="ARBA" id="ARBA00022679"/>
    </source>
</evidence>
<dbReference type="SMART" id="SM00827">
    <property type="entry name" value="PKS_AT"/>
    <property type="match status" value="1"/>
</dbReference>
<feature type="active site" description="Proton donor; for dehydratase activity" evidence="8">
    <location>
        <position position="1270"/>
    </location>
</feature>
<dbReference type="SMART" id="SM00823">
    <property type="entry name" value="PKS_PP"/>
    <property type="match status" value="1"/>
</dbReference>
<organism evidence="12 13">
    <name type="scientific">Mollisia scopiformis</name>
    <name type="common">Conifer needle endophyte fungus</name>
    <name type="synonym">Phialocephala scopiformis</name>
    <dbReference type="NCBI Taxonomy" id="149040"/>
    <lineage>
        <taxon>Eukaryota</taxon>
        <taxon>Fungi</taxon>
        <taxon>Dikarya</taxon>
        <taxon>Ascomycota</taxon>
        <taxon>Pezizomycotina</taxon>
        <taxon>Leotiomycetes</taxon>
        <taxon>Helotiales</taxon>
        <taxon>Mollisiaceae</taxon>
        <taxon>Mollisia</taxon>
    </lineage>
</organism>
<dbReference type="GO" id="GO:0016491">
    <property type="term" value="F:oxidoreductase activity"/>
    <property type="evidence" value="ECO:0007669"/>
    <property type="project" value="UniProtKB-KW"/>
</dbReference>
<dbReference type="Pfam" id="PF23297">
    <property type="entry name" value="ACP_SdgA_C"/>
    <property type="match status" value="1"/>
</dbReference>
<sequence length="2666" mass="294742">MEPDCFCYGEPQNTANNEKGTFVGMDTNTESSREASFEPIAIIGMAFKFPQGAESSDSFWRMLEEKHCAATTYPKERFDIDAFWHSDSTRQNIINPREAHFMKGNIGDFDAGFFSMTPQEVGAMDPQQRGLLETTYHAFENAGLALDNIAGSDTSVHIGCFTSDFSHLSLKDAQQIPKYAAVGSAGSVLANRLSWYFDLRGESVYLDTACSSGLIATALACEQLHSGKSKMAIAGAANIILNPEFNIALSNMNFLSPSGRCKSFDVKGDGYGRGEGYAALVLKRVSTALADGDPIRAVIRSVGTNQDGYTSGGITQPSKEMQAKLIKDTYRRAGLSLKHTRFFEAHGTGTTVGDPIEARAIGETFLQHRSEQDPIYVGAVKSNIGHLEGTSGIASIVKTVLALEHGVIPPNANFNQLNPQIDSEFLRLKFPTNCVPWPEGEIRRASVNSFGFGGANAHVVIDSAEGFLKGRECDTCQREVAVRSIPWSNQHPVHHTPRIFEENGFHHNSIELDKLLSRAHSNGVQNYDKSISENGFANEHNDYLGKLSIWPKLLVLSAADEDGLKRQAMTLSQFLQSHSRRWDPQFLYDVIEVFNTRRTLLSWKSYMVLDSASAFEMLESGLSKAVRRPTAPSSRRLGIVFTGQGAQWAGMGRELLQWPVFEKSIERSQKYLGMLGCGWNVVDEISKDAERSRINETQFSQTISTVLQIALVDLARHLCLNVSVVVGHSSGEIAAAYCAGFLSHQSAVRVAYFRGLLASELAESCGQKCGMLSVGVAASQMQQELSRIQSEQQGSGTLLADSITVSCINSPTNVTISGPLDSLDIIMTNLQARGIFARRLKIDLGYHSPQMSTIAKAYSAHLKDLRPGNVSCEIRMFSSVVLRIVSKEVVCTPSYWVQNMLSPVRFVEAMESCCSCPNEDSILHKLDLSHQAQIVTDGWLEVGPHAALKGPLREIFDLTNRSDNMFYASILMRNKSAVYTLLDTVGQLHCRNFQVDLGAIARMSGSPLRLTPGTISTLPSYPFNHSTVYWEESARSKGLRSRKHANNELLGAPVIDWNPLDARWRLVVKKEDMPWVEQHKVHGQMLYPAAGMLVMAIEGLKQLTEQKIIGYEIRDVSFVAPIVLNSSSDGTEIQTTLTPTSMQNIEAEYKFRILVKAGNDSWQAACFGTIAADTGRGSQDVNFCMEEEYKKQAARSKYEHAVQSCLTSIETAELYKRIRDNTGLEYGPMFQPLTEMSYSSDGQGCAQLLPCTGVSSKIRQPWTIHPSTLDGVFQFTYLGLGKGWSETVPTMVPSHLMRLWISTAGAGHADLGSEVSNSSSSFLSKRAAIGTATVFSEDDMSIRLEVEGLEVTEMGGTSVPEESTLQATCQYMEWKPDFSTMTTMEISEYCGEHRKDHAEPEEWFQELGLMMLSFTACTFDKLSKLQLHPIESQVRYVAWLQSRLDEYLSLAGPGAELDVLDSGKLEKMRQKFFGDSKRGNLSARTGGQLFQILTGEVNALDFIFEDEAFVSEYYHELNQTGKAFDMLSAYLDARAHKDPGLKYLEIGAGTGATTTQILGSIARPEIGTRYSEYHYTDISPYFITHATEKYDRFPRMKYLILNIEEDPTHQGFEQESYDIIIAANVLHATKNLSVTLANTRKLLKPNGQLIMMEMTTPMKIETGFVFGLLPGWWLSSEEYRRNGAIMLEEQWHSVLKEHGFSGCEQIFRDWDSDQCHGWSIIITSVSTPDVPILAIGVKGKTRSLTLVADMTSQIQTQIGEGLQHDLGDSGTSVDLISLRDLFLFADLRERDVVLLAGLEKCLLDETSQPAFQALQRILTSSKSILWVNNMGSAPDDAPYWAMTDGLTRVCRNEDISITMATLALEQSTCGNKDKVVQQIIKVVHQIHTGSSTDTMDLDWMEIQGRLCINRLSKADLVDKYVFSRTTKPVRMRQFGSSPPLKLQIKTPGLLDTIEWIEDGGAYLPLDPDYIEVRIQTVGVNFKECLTLLGRVNVDQLGSEAAGYVHRVGARVQRFKVGDRVAVATANTYQTLVRVRDAVHLPDSMSFVEAASLPTAFCTAYVSLIRTARLQKGETILIHAAAGGTGQAAVQLAQNLGAEVFVTVGSHGKKKIVMEQYNVPEDHIFYSRDSSFADGIKRMTGGRGVDVVLNSLSGKLLIASWESIAPFGRFIEIGRKDIDSRGQLPMYPFIKNTMFAGVDLAAYIMGEADNRGQEQMQEVFRMAEHHIIRPPYPLTTYSLDQAEDAFRMLQSGKNSGKMVLEVSNEAVVPVREGADGDYRFRPDATYVVAGGFGGIGRQITRWMARRGAQHILVLSRSTPEQNAEGGRMISELRLLEIDVQHASCDISDLASLQSSVQTAMTTRAMPRIEGCFQASMVLNDRPFSTMQYSEWNAAIRPKVHGSWNLHKTLPNQMDFFVMLSSVTGIVGNPGQSNYAAGNTFQDALARYRVSRGEKATALDLGIILGEGFVAENQDIHDKLVRLNMLDMISQERLFAMFDYFCDPSISNGTNAASQVVAGLTSPGMLLQRGSEVPLALRRSMFRAMHHVDSVQGQDDANGANEVLSSSLDVVKLFQESASVQDAGAMVAEALKAKVSKLVGVNVEEHTVDDRMESFGVDSLVALELRNWISKEMHADIAVYEILGDAKLSDIGLMVARKNQQPHWHEST</sequence>
<dbReference type="GeneID" id="28816679"/>
<dbReference type="Gene3D" id="3.30.70.3290">
    <property type="match status" value="1"/>
</dbReference>
<dbReference type="SMART" id="SM00825">
    <property type="entry name" value="PKS_KS"/>
    <property type="match status" value="1"/>
</dbReference>
<dbReference type="CDD" id="cd02440">
    <property type="entry name" value="AdoMet_MTases"/>
    <property type="match status" value="1"/>
</dbReference>
<dbReference type="InterPro" id="IPR009081">
    <property type="entry name" value="PP-bd_ACP"/>
</dbReference>
<evidence type="ECO:0000259" key="10">
    <source>
        <dbReference type="PROSITE" id="PS52004"/>
    </source>
</evidence>
<dbReference type="InterPro" id="IPR036291">
    <property type="entry name" value="NAD(P)-bd_dom_sf"/>
</dbReference>
<evidence type="ECO:0000256" key="6">
    <source>
        <dbReference type="ARBA" id="ARBA00023268"/>
    </source>
</evidence>
<evidence type="ECO:0000256" key="7">
    <source>
        <dbReference type="ARBA" id="ARBA00023315"/>
    </source>
</evidence>
<evidence type="ECO:0000256" key="8">
    <source>
        <dbReference type="PROSITE-ProRule" id="PRU01363"/>
    </source>
</evidence>
<dbReference type="InterPro" id="IPR020806">
    <property type="entry name" value="PKS_PP-bd"/>
</dbReference>
<dbReference type="SUPFAM" id="SSF55048">
    <property type="entry name" value="Probable ACP-binding domain of malonyl-CoA ACP transacylase"/>
    <property type="match status" value="1"/>
</dbReference>
<dbReference type="KEGG" id="psco:LY89DRAFT_354188"/>
<feature type="domain" description="Carrier" evidence="9">
    <location>
        <begin position="2583"/>
        <end position="2657"/>
    </location>
</feature>
<dbReference type="InterPro" id="IPR001227">
    <property type="entry name" value="Ac_transferase_dom_sf"/>
</dbReference>
<dbReference type="Proteomes" id="UP000070700">
    <property type="component" value="Unassembled WGS sequence"/>
</dbReference>
<dbReference type="GO" id="GO:0030639">
    <property type="term" value="P:polyketide biosynthetic process"/>
    <property type="evidence" value="ECO:0007669"/>
    <property type="project" value="UniProtKB-ARBA"/>
</dbReference>